<evidence type="ECO:0000313" key="1">
    <source>
        <dbReference type="EMBL" id="JAD30656.1"/>
    </source>
</evidence>
<reference evidence="1" key="1">
    <citation type="submission" date="2014-09" db="EMBL/GenBank/DDBJ databases">
        <authorList>
            <person name="Magalhaes I.L.F."/>
            <person name="Oliveira U."/>
            <person name="Santos F.R."/>
            <person name="Vidigal T.H.D.A."/>
            <person name="Brescovit A.D."/>
            <person name="Santos A.J."/>
        </authorList>
    </citation>
    <scope>NUCLEOTIDE SEQUENCE</scope>
    <source>
        <tissue evidence="1">Shoot tissue taken approximately 20 cm above the soil surface</tissue>
    </source>
</reference>
<name>A0A0A9NY77_ARUDO</name>
<organism evidence="1">
    <name type="scientific">Arundo donax</name>
    <name type="common">Giant reed</name>
    <name type="synonym">Donax arundinaceus</name>
    <dbReference type="NCBI Taxonomy" id="35708"/>
    <lineage>
        <taxon>Eukaryota</taxon>
        <taxon>Viridiplantae</taxon>
        <taxon>Streptophyta</taxon>
        <taxon>Embryophyta</taxon>
        <taxon>Tracheophyta</taxon>
        <taxon>Spermatophyta</taxon>
        <taxon>Magnoliopsida</taxon>
        <taxon>Liliopsida</taxon>
        <taxon>Poales</taxon>
        <taxon>Poaceae</taxon>
        <taxon>PACMAD clade</taxon>
        <taxon>Arundinoideae</taxon>
        <taxon>Arundineae</taxon>
        <taxon>Arundo</taxon>
    </lineage>
</organism>
<protein>
    <submittedName>
        <fullName evidence="1">Uncharacterized protein</fullName>
    </submittedName>
</protein>
<dbReference type="AlphaFoldDB" id="A0A0A9NY77"/>
<sequence length="65" mass="7956">MSGLTGHFLVRYNILIPKRLFQDKEKEDHQKYKNFQLYKVTGNPRFCDEWDYTACLIYCNSFYKH</sequence>
<reference evidence="1" key="2">
    <citation type="journal article" date="2015" name="Data Brief">
        <title>Shoot transcriptome of the giant reed, Arundo donax.</title>
        <authorList>
            <person name="Barrero R.A."/>
            <person name="Guerrero F.D."/>
            <person name="Moolhuijzen P."/>
            <person name="Goolsby J.A."/>
            <person name="Tidwell J."/>
            <person name="Bellgard S.E."/>
            <person name="Bellgard M.I."/>
        </authorList>
    </citation>
    <scope>NUCLEOTIDE SEQUENCE</scope>
    <source>
        <tissue evidence="1">Shoot tissue taken approximately 20 cm above the soil surface</tissue>
    </source>
</reference>
<dbReference type="EMBL" id="GBRH01267239">
    <property type="protein sequence ID" value="JAD30656.1"/>
    <property type="molecule type" value="Transcribed_RNA"/>
</dbReference>
<proteinExistence type="predicted"/>
<accession>A0A0A9NY77</accession>